<evidence type="ECO:0000313" key="3">
    <source>
        <dbReference type="Proteomes" id="UP000655410"/>
    </source>
</evidence>
<protein>
    <recommendedName>
        <fullName evidence="4">DUF4304 domain-containing protein</fullName>
    </recommendedName>
</protein>
<feature type="region of interest" description="Disordered" evidence="1">
    <location>
        <begin position="139"/>
        <end position="159"/>
    </location>
</feature>
<accession>A0ABQ2NCQ0</accession>
<evidence type="ECO:0000256" key="1">
    <source>
        <dbReference type="SAM" id="MobiDB-lite"/>
    </source>
</evidence>
<feature type="compositionally biased region" description="Basic residues" evidence="1">
    <location>
        <begin position="149"/>
        <end position="159"/>
    </location>
</feature>
<organism evidence="2 3">
    <name type="scientific">Nocardioides phosphati</name>
    <dbReference type="NCBI Taxonomy" id="1867775"/>
    <lineage>
        <taxon>Bacteria</taxon>
        <taxon>Bacillati</taxon>
        <taxon>Actinomycetota</taxon>
        <taxon>Actinomycetes</taxon>
        <taxon>Propionibacteriales</taxon>
        <taxon>Nocardioidaceae</taxon>
        <taxon>Nocardioides</taxon>
    </lineage>
</organism>
<proteinExistence type="predicted"/>
<evidence type="ECO:0008006" key="4">
    <source>
        <dbReference type="Google" id="ProtNLM"/>
    </source>
</evidence>
<comment type="caution">
    <text evidence="2">The sequence shown here is derived from an EMBL/GenBank/DDBJ whole genome shotgun (WGS) entry which is preliminary data.</text>
</comment>
<dbReference type="RefSeq" id="WP_188784289.1">
    <property type="nucleotide sequence ID" value="NZ_BMNI01000006.1"/>
</dbReference>
<dbReference type="Proteomes" id="UP000655410">
    <property type="component" value="Unassembled WGS sequence"/>
</dbReference>
<sequence>MVKRPVEVDLSLPQDVADAKGWLEANGYRLTEAETTLGTWASHLVFEGPFRVYVEVERGYWNLHAGRSAADSHQLQLLMPACRGVAWTDLFPDSGLNGAGVQPEGFRWAEELPPVLAWLAETDAATVSEQVGQVKAEMLAQHDRESAERHRRWKRRNGR</sequence>
<name>A0ABQ2NCQ0_9ACTN</name>
<reference evidence="3" key="1">
    <citation type="journal article" date="2019" name="Int. J. Syst. Evol. Microbiol.">
        <title>The Global Catalogue of Microorganisms (GCM) 10K type strain sequencing project: providing services to taxonomists for standard genome sequencing and annotation.</title>
        <authorList>
            <consortium name="The Broad Institute Genomics Platform"/>
            <consortium name="The Broad Institute Genome Sequencing Center for Infectious Disease"/>
            <person name="Wu L."/>
            <person name="Ma J."/>
        </authorList>
    </citation>
    <scope>NUCLEOTIDE SEQUENCE [LARGE SCALE GENOMIC DNA]</scope>
    <source>
        <strain evidence="3">CGMCC 4.7371</strain>
    </source>
</reference>
<gene>
    <name evidence="2" type="ORF">GCM10011584_24300</name>
</gene>
<evidence type="ECO:0000313" key="2">
    <source>
        <dbReference type="EMBL" id="GGO91077.1"/>
    </source>
</evidence>
<dbReference type="EMBL" id="BMNI01000006">
    <property type="protein sequence ID" value="GGO91077.1"/>
    <property type="molecule type" value="Genomic_DNA"/>
</dbReference>
<keyword evidence="3" id="KW-1185">Reference proteome</keyword>